<dbReference type="GO" id="GO:0045842">
    <property type="term" value="P:positive regulation of mitotic metaphase/anaphase transition"/>
    <property type="evidence" value="ECO:0007669"/>
    <property type="project" value="TreeGrafter"/>
</dbReference>
<accession>A0A1I7Z4M1</accession>
<proteinExistence type="predicted"/>
<organism evidence="5 6">
    <name type="scientific">Steinernema glaseri</name>
    <dbReference type="NCBI Taxonomy" id="37863"/>
    <lineage>
        <taxon>Eukaryota</taxon>
        <taxon>Metazoa</taxon>
        <taxon>Ecdysozoa</taxon>
        <taxon>Nematoda</taxon>
        <taxon>Chromadorea</taxon>
        <taxon>Rhabditida</taxon>
        <taxon>Tylenchina</taxon>
        <taxon>Panagrolaimomorpha</taxon>
        <taxon>Strongyloidoidea</taxon>
        <taxon>Steinernematidae</taxon>
        <taxon>Steinernema</taxon>
    </lineage>
</organism>
<dbReference type="Proteomes" id="UP000095287">
    <property type="component" value="Unplaced"/>
</dbReference>
<protein>
    <submittedName>
        <fullName evidence="6">TPR_REGION domain-containing protein</fullName>
    </submittedName>
</protein>
<dbReference type="PANTHER" id="PTHR12830">
    <property type="entry name" value="ANAPHASE-PROMOTING COMPLEX SUBUNIT 5"/>
    <property type="match status" value="1"/>
</dbReference>
<dbReference type="GO" id="GO:0031145">
    <property type="term" value="P:anaphase-promoting complex-dependent catabolic process"/>
    <property type="evidence" value="ECO:0007669"/>
    <property type="project" value="TreeGrafter"/>
</dbReference>
<reference evidence="6" key="1">
    <citation type="submission" date="2016-11" db="UniProtKB">
        <authorList>
            <consortium name="WormBaseParasite"/>
        </authorList>
    </citation>
    <scope>IDENTIFICATION</scope>
</reference>
<evidence type="ECO:0000313" key="5">
    <source>
        <dbReference type="Proteomes" id="UP000095287"/>
    </source>
</evidence>
<evidence type="ECO:0000256" key="4">
    <source>
        <dbReference type="ARBA" id="ARBA00023306"/>
    </source>
</evidence>
<dbReference type="GO" id="GO:0051301">
    <property type="term" value="P:cell division"/>
    <property type="evidence" value="ECO:0007669"/>
    <property type="project" value="UniProtKB-KW"/>
</dbReference>
<keyword evidence="3" id="KW-0833">Ubl conjugation pathway</keyword>
<dbReference type="AlphaFoldDB" id="A0A1I7Z4M1"/>
<keyword evidence="4" id="KW-0131">Cell cycle</keyword>
<dbReference type="GO" id="GO:0005680">
    <property type="term" value="C:anaphase-promoting complex"/>
    <property type="evidence" value="ECO:0007669"/>
    <property type="project" value="InterPro"/>
</dbReference>
<sequence length="281" mass="33271">MALQVIDRMKKRFDDSLNWMTAQHWKIAEVLIKFDQSFFKGNVREAKRWLRDMRNYCPEEADLRGAIMYATRGHLDKALDMIDRRIEEAKESTDFVLKIRCDMVRSQILLAIENEEERTMTRTSLLEALKLVEERRLYNLAAMISRRLAYIEALSGNLIDAHAYLNKAEGMRIRMSTPAVERCLYEMTCAYYNMSIFRQEKDDRKKEETKRQARAVLTFNHISRARLLAQKMDCIFLEKQTVQMAVELYGIMGKQQQKLHCIGLFNELHQKCPTNVNWWLL</sequence>
<name>A0A1I7Z4M1_9BILA</name>
<keyword evidence="5" id="KW-1185">Reference proteome</keyword>
<evidence type="ECO:0000256" key="2">
    <source>
        <dbReference type="ARBA" id="ARBA00022776"/>
    </source>
</evidence>
<evidence type="ECO:0000256" key="3">
    <source>
        <dbReference type="ARBA" id="ARBA00022786"/>
    </source>
</evidence>
<dbReference type="WBParaSite" id="L893_g22732.t1">
    <property type="protein sequence ID" value="L893_g22732.t1"/>
    <property type="gene ID" value="L893_g22732"/>
</dbReference>
<evidence type="ECO:0000256" key="1">
    <source>
        <dbReference type="ARBA" id="ARBA00022618"/>
    </source>
</evidence>
<dbReference type="GO" id="GO:0070979">
    <property type="term" value="P:protein K11-linked ubiquitination"/>
    <property type="evidence" value="ECO:0007669"/>
    <property type="project" value="TreeGrafter"/>
</dbReference>
<keyword evidence="1" id="KW-0132">Cell division</keyword>
<keyword evidence="2" id="KW-0498">Mitosis</keyword>
<evidence type="ECO:0000313" key="6">
    <source>
        <dbReference type="WBParaSite" id="L893_g22732.t1"/>
    </source>
</evidence>
<dbReference type="InterPro" id="IPR037679">
    <property type="entry name" value="Apc5"/>
</dbReference>
<dbReference type="PANTHER" id="PTHR12830:SF9">
    <property type="entry name" value="ANAPHASE-PROMOTING COMPLEX SUBUNIT 5"/>
    <property type="match status" value="1"/>
</dbReference>